<keyword evidence="3 6" id="KW-0812">Transmembrane</keyword>
<accession>A0A916JV87</accession>
<dbReference type="EMBL" id="CAJVAP010000009">
    <property type="protein sequence ID" value="CAG7607119.1"/>
    <property type="molecule type" value="Genomic_DNA"/>
</dbReference>
<reference evidence="7" key="1">
    <citation type="submission" date="2021-06" db="EMBL/GenBank/DDBJ databases">
        <authorList>
            <person name="Criscuolo A."/>
        </authorList>
    </citation>
    <scope>NUCLEOTIDE SEQUENCE</scope>
    <source>
        <strain evidence="7">CIP111803</strain>
    </source>
</reference>
<feature type="transmembrane region" description="Helical" evidence="6">
    <location>
        <begin position="139"/>
        <end position="158"/>
    </location>
</feature>
<keyword evidence="8" id="KW-1185">Reference proteome</keyword>
<evidence type="ECO:0000256" key="5">
    <source>
        <dbReference type="ARBA" id="ARBA00023136"/>
    </source>
</evidence>
<organism evidence="7 8">
    <name type="scientific">Leucobacter soli</name>
    <dbReference type="NCBI Taxonomy" id="2812850"/>
    <lineage>
        <taxon>Bacteria</taxon>
        <taxon>Bacillati</taxon>
        <taxon>Actinomycetota</taxon>
        <taxon>Actinomycetes</taxon>
        <taxon>Micrococcales</taxon>
        <taxon>Microbacteriaceae</taxon>
        <taxon>Leucobacter</taxon>
    </lineage>
</organism>
<dbReference type="PANTHER" id="PTHR30213">
    <property type="entry name" value="INNER MEMBRANE PROTEIN YHJD"/>
    <property type="match status" value="1"/>
</dbReference>
<dbReference type="Proteomes" id="UP000693892">
    <property type="component" value="Unassembled WGS sequence"/>
</dbReference>
<protein>
    <submittedName>
        <fullName evidence="7">Inner membrane protein YhjD</fullName>
    </submittedName>
</protein>
<dbReference type="AlphaFoldDB" id="A0A916JV87"/>
<gene>
    <name evidence="7" type="primary">yhjD</name>
    <name evidence="7" type="ORF">LEUCIP111803_00991</name>
</gene>
<dbReference type="GO" id="GO:0005886">
    <property type="term" value="C:plasma membrane"/>
    <property type="evidence" value="ECO:0007669"/>
    <property type="project" value="UniProtKB-SubCell"/>
</dbReference>
<keyword evidence="2" id="KW-1003">Cell membrane</keyword>
<feature type="transmembrane region" description="Helical" evidence="6">
    <location>
        <begin position="246"/>
        <end position="264"/>
    </location>
</feature>
<comment type="caution">
    <text evidence="7">The sequence shown here is derived from an EMBL/GenBank/DDBJ whole genome shotgun (WGS) entry which is preliminary data.</text>
</comment>
<evidence type="ECO:0000313" key="8">
    <source>
        <dbReference type="Proteomes" id="UP000693892"/>
    </source>
</evidence>
<dbReference type="InterPro" id="IPR017039">
    <property type="entry name" value="Virul_fac_BrkB"/>
</dbReference>
<name>A0A916JV87_9MICO</name>
<keyword evidence="4 6" id="KW-1133">Transmembrane helix</keyword>
<comment type="subcellular location">
    <subcellularLocation>
        <location evidence="1">Cell membrane</location>
        <topology evidence="1">Multi-pass membrane protein</topology>
    </subcellularLocation>
</comment>
<evidence type="ECO:0000256" key="1">
    <source>
        <dbReference type="ARBA" id="ARBA00004651"/>
    </source>
</evidence>
<evidence type="ECO:0000256" key="6">
    <source>
        <dbReference type="SAM" id="Phobius"/>
    </source>
</evidence>
<proteinExistence type="predicted"/>
<sequence>MWQRLQRLRPWRAWSHLTDVGGSVLSAGMSYQAVFAVFAALWVGFGVFGTWLRGNDELLESLVEQINRIVPGLLGDDGVVSVATLLGHRSLDWTSAVAAVSLLWVTITWFTGTRRAIRIIFGLEVKQYRNAVLLKLRDLLLALIFLAALVVSAALTVLSTNITELLFDWLGVGPDNWLLSGLGVTLRYSALFLFDVLILFAIHWLLAEIRIPVWALLRGCVLGGAALFGLKILGAALLGGASSNPLLASFAVIVGLLIWFNLVCRSLLLTAAWIATGQDRTLGAPEATA</sequence>
<evidence type="ECO:0000313" key="7">
    <source>
        <dbReference type="EMBL" id="CAG7607119.1"/>
    </source>
</evidence>
<evidence type="ECO:0000256" key="3">
    <source>
        <dbReference type="ARBA" id="ARBA00022692"/>
    </source>
</evidence>
<feature type="transmembrane region" description="Helical" evidence="6">
    <location>
        <begin position="219"/>
        <end position="240"/>
    </location>
</feature>
<evidence type="ECO:0000256" key="2">
    <source>
        <dbReference type="ARBA" id="ARBA00022475"/>
    </source>
</evidence>
<feature type="transmembrane region" description="Helical" evidence="6">
    <location>
        <begin position="93"/>
        <end position="112"/>
    </location>
</feature>
<dbReference type="Pfam" id="PF03631">
    <property type="entry name" value="Virul_fac_BrkB"/>
    <property type="match status" value="1"/>
</dbReference>
<dbReference type="PANTHER" id="PTHR30213:SF1">
    <property type="entry name" value="INNER MEMBRANE PROTEIN YHJD"/>
    <property type="match status" value="1"/>
</dbReference>
<keyword evidence="5 6" id="KW-0472">Membrane</keyword>
<evidence type="ECO:0000256" key="4">
    <source>
        <dbReference type="ARBA" id="ARBA00022989"/>
    </source>
</evidence>
<feature type="transmembrane region" description="Helical" evidence="6">
    <location>
        <begin position="178"/>
        <end position="207"/>
    </location>
</feature>